<accession>A0A562WTV2</accession>
<evidence type="ECO:0000313" key="13">
    <source>
        <dbReference type="EMBL" id="TWJ33432.1"/>
    </source>
</evidence>
<dbReference type="RefSeq" id="WP_145017010.1">
    <property type="nucleotide sequence ID" value="NZ_VLLN01000001.1"/>
</dbReference>
<dbReference type="Gene3D" id="1.20.140.10">
    <property type="entry name" value="Butyryl-CoA Dehydrogenase, subunit A, domain 3"/>
    <property type="match status" value="1"/>
</dbReference>
<dbReference type="GO" id="GO:0050660">
    <property type="term" value="F:flavin adenine dinucleotide binding"/>
    <property type="evidence" value="ECO:0007669"/>
    <property type="project" value="InterPro"/>
</dbReference>
<evidence type="ECO:0000256" key="6">
    <source>
        <dbReference type="ARBA" id="ARBA00023002"/>
    </source>
</evidence>
<dbReference type="Proteomes" id="UP000319449">
    <property type="component" value="Unassembled WGS sequence"/>
</dbReference>
<keyword evidence="14" id="KW-1185">Reference proteome</keyword>
<evidence type="ECO:0000256" key="5">
    <source>
        <dbReference type="ARBA" id="ARBA00022827"/>
    </source>
</evidence>
<protein>
    <recommendedName>
        <fullName evidence="8">Cyclohex-1-ene-1-carbonyl-CoA dehydrogenase</fullName>
        <ecNumber evidence="7">1.3.8.10</ecNumber>
    </recommendedName>
</protein>
<dbReference type="PANTHER" id="PTHR43884:SF12">
    <property type="entry name" value="ISOVALERYL-COA DEHYDROGENASE, MITOCHONDRIAL-RELATED"/>
    <property type="match status" value="1"/>
</dbReference>
<dbReference type="GO" id="GO:0003995">
    <property type="term" value="F:acyl-CoA dehydrogenase activity"/>
    <property type="evidence" value="ECO:0007669"/>
    <property type="project" value="InterPro"/>
</dbReference>
<dbReference type="InterPro" id="IPR009100">
    <property type="entry name" value="AcylCoA_DH/oxidase_NM_dom_sf"/>
</dbReference>
<comment type="subunit">
    <text evidence="3">Homotetramer.</text>
</comment>
<dbReference type="Gene3D" id="1.10.540.10">
    <property type="entry name" value="Acyl-CoA dehydrogenase/oxidase, N-terminal domain"/>
    <property type="match status" value="1"/>
</dbReference>
<dbReference type="SUPFAM" id="SSF47203">
    <property type="entry name" value="Acyl-CoA dehydrogenase C-terminal domain-like"/>
    <property type="match status" value="1"/>
</dbReference>
<evidence type="ECO:0000256" key="4">
    <source>
        <dbReference type="ARBA" id="ARBA00022630"/>
    </source>
</evidence>
<keyword evidence="6 9" id="KW-0560">Oxidoreductase</keyword>
<keyword evidence="5 9" id="KW-0274">FAD</keyword>
<dbReference type="InterPro" id="IPR013786">
    <property type="entry name" value="AcylCoA_DH/ox_N"/>
</dbReference>
<reference evidence="13 14" key="1">
    <citation type="submission" date="2019-07" db="EMBL/GenBank/DDBJ databases">
        <title>Genomic Encyclopedia of Archaeal and Bacterial Type Strains, Phase II (KMG-II): from individual species to whole genera.</title>
        <authorList>
            <person name="Goeker M."/>
        </authorList>
    </citation>
    <scope>NUCLEOTIDE SEQUENCE [LARGE SCALE GENOMIC DNA]</scope>
    <source>
        <strain evidence="13 14">ATCC BAA-1139</strain>
    </source>
</reference>
<dbReference type="FunFam" id="2.40.110.10:FF:000001">
    <property type="entry name" value="Acyl-CoA dehydrogenase, mitochondrial"/>
    <property type="match status" value="1"/>
</dbReference>
<evidence type="ECO:0000259" key="10">
    <source>
        <dbReference type="Pfam" id="PF00441"/>
    </source>
</evidence>
<evidence type="ECO:0000256" key="7">
    <source>
        <dbReference type="ARBA" id="ARBA00066362"/>
    </source>
</evidence>
<feature type="domain" description="Acyl-CoA dehydrogenase/oxidase C-terminal" evidence="10">
    <location>
        <begin position="232"/>
        <end position="379"/>
    </location>
</feature>
<dbReference type="PIRSF" id="PIRSF016578">
    <property type="entry name" value="HsaA"/>
    <property type="match status" value="1"/>
</dbReference>
<dbReference type="SUPFAM" id="SSF56645">
    <property type="entry name" value="Acyl-CoA dehydrogenase NM domain-like"/>
    <property type="match status" value="1"/>
</dbReference>
<dbReference type="PROSITE" id="PS00073">
    <property type="entry name" value="ACYL_COA_DH_2"/>
    <property type="match status" value="1"/>
</dbReference>
<dbReference type="PROSITE" id="PS00072">
    <property type="entry name" value="ACYL_COA_DH_1"/>
    <property type="match status" value="1"/>
</dbReference>
<feature type="domain" description="Acyl-CoA oxidase/dehydrogenase middle" evidence="11">
    <location>
        <begin position="124"/>
        <end position="220"/>
    </location>
</feature>
<evidence type="ECO:0000313" key="14">
    <source>
        <dbReference type="Proteomes" id="UP000319449"/>
    </source>
</evidence>
<dbReference type="AlphaFoldDB" id="A0A562WTV2"/>
<proteinExistence type="inferred from homology"/>
<evidence type="ECO:0000256" key="1">
    <source>
        <dbReference type="ARBA" id="ARBA00001974"/>
    </source>
</evidence>
<dbReference type="InterPro" id="IPR036250">
    <property type="entry name" value="AcylCo_DH-like_C"/>
</dbReference>
<comment type="similarity">
    <text evidence="2 9">Belongs to the acyl-CoA dehydrogenase family.</text>
</comment>
<dbReference type="PANTHER" id="PTHR43884">
    <property type="entry name" value="ACYL-COA DEHYDROGENASE"/>
    <property type="match status" value="1"/>
</dbReference>
<dbReference type="Pfam" id="PF02771">
    <property type="entry name" value="Acyl-CoA_dh_N"/>
    <property type="match status" value="1"/>
</dbReference>
<evidence type="ECO:0000256" key="2">
    <source>
        <dbReference type="ARBA" id="ARBA00009347"/>
    </source>
</evidence>
<dbReference type="FunFam" id="1.20.140.10:FF:000004">
    <property type="entry name" value="Acyl-CoA dehydrogenase FadE25"/>
    <property type="match status" value="1"/>
</dbReference>
<evidence type="ECO:0000256" key="9">
    <source>
        <dbReference type="RuleBase" id="RU362125"/>
    </source>
</evidence>
<dbReference type="Gene3D" id="2.40.110.10">
    <property type="entry name" value="Butyryl-CoA Dehydrogenase, subunit A, domain 2"/>
    <property type="match status" value="1"/>
</dbReference>
<dbReference type="FunFam" id="1.10.540.10:FF:000002">
    <property type="entry name" value="Acyl-CoA dehydrogenase FadE19"/>
    <property type="match status" value="1"/>
</dbReference>
<comment type="cofactor">
    <cofactor evidence="1 9">
        <name>FAD</name>
        <dbReference type="ChEBI" id="CHEBI:57692"/>
    </cofactor>
</comment>
<evidence type="ECO:0000259" key="11">
    <source>
        <dbReference type="Pfam" id="PF02770"/>
    </source>
</evidence>
<dbReference type="InterPro" id="IPR006089">
    <property type="entry name" value="Acyl-CoA_DH_CS"/>
</dbReference>
<evidence type="ECO:0000259" key="12">
    <source>
        <dbReference type="Pfam" id="PF02771"/>
    </source>
</evidence>
<name>A0A562WTV2_9BACT</name>
<dbReference type="EC" id="1.3.8.10" evidence="7"/>
<dbReference type="EMBL" id="VLLN01000001">
    <property type="protein sequence ID" value="TWJ33432.1"/>
    <property type="molecule type" value="Genomic_DNA"/>
</dbReference>
<evidence type="ECO:0000256" key="3">
    <source>
        <dbReference type="ARBA" id="ARBA00011881"/>
    </source>
</evidence>
<dbReference type="InterPro" id="IPR046373">
    <property type="entry name" value="Acyl-CoA_Oxase/DH_mid-dom_sf"/>
</dbReference>
<dbReference type="Pfam" id="PF00441">
    <property type="entry name" value="Acyl-CoA_dh_1"/>
    <property type="match status" value="1"/>
</dbReference>
<evidence type="ECO:0000256" key="8">
    <source>
        <dbReference type="ARBA" id="ARBA00072305"/>
    </source>
</evidence>
<organism evidence="13 14">
    <name type="scientific">Geobacter argillaceus</name>
    <dbReference type="NCBI Taxonomy" id="345631"/>
    <lineage>
        <taxon>Bacteria</taxon>
        <taxon>Pseudomonadati</taxon>
        <taxon>Thermodesulfobacteriota</taxon>
        <taxon>Desulfuromonadia</taxon>
        <taxon>Geobacterales</taxon>
        <taxon>Geobacteraceae</taxon>
        <taxon>Geobacter</taxon>
    </lineage>
</organism>
<dbReference type="InterPro" id="IPR037069">
    <property type="entry name" value="AcylCoA_DH/ox_N_sf"/>
</dbReference>
<gene>
    <name evidence="13" type="ORF">JN12_00106</name>
</gene>
<dbReference type="InterPro" id="IPR006091">
    <property type="entry name" value="Acyl-CoA_Oxase/DH_mid-dom"/>
</dbReference>
<dbReference type="Pfam" id="PF02770">
    <property type="entry name" value="Acyl-CoA_dh_M"/>
    <property type="match status" value="1"/>
</dbReference>
<sequence length="385" mass="41759">MYLELTEEQKIIQETARNFAAAELEPVAAQLDRGGDRQIYLDNLKKLAELGFMGLNVKEEYGGAEAGVVAFSVMMTEIARACAATAVTVTVNNMVSEVIQAIGTEEQKKRYIPKIGSGEYLAGAFGLTEPGAGSDPAGMTTTAVLDGDEWVLNGSKIFISSAPYAGVFVVWAVTDRDAPKGKGISCFLVEPCMPGFVIGKAENKMGQHASSTNEIIFQDCRIPRGALMGKLNDGFRIAVTELAGGRIGVGSLGLGIGLAAMDFATRYASERSQFGQKIANFQAIQWKIADIYTELEAARLLLMNAAFRKEQGKPFAKEASMAKMYATEAANRACCEALQILGGYGYTNDFPVERFYRDARITTIYEGTSEVQRMIIARETLRQFS</sequence>
<comment type="caution">
    <text evidence="13">The sequence shown here is derived from an EMBL/GenBank/DDBJ whole genome shotgun (WGS) entry which is preliminary data.</text>
</comment>
<dbReference type="InterPro" id="IPR009075">
    <property type="entry name" value="AcylCo_DH/oxidase_C"/>
</dbReference>
<feature type="domain" description="Acyl-CoA dehydrogenase/oxidase N-terminal" evidence="12">
    <location>
        <begin position="6"/>
        <end position="119"/>
    </location>
</feature>
<keyword evidence="4 9" id="KW-0285">Flavoprotein</keyword>
<dbReference type="OrthoDB" id="9765339at2"/>